<name>A0A8J5I4Z6_ZINOF</name>
<evidence type="ECO:0000313" key="6">
    <source>
        <dbReference type="EMBL" id="KAG6537261.1"/>
    </source>
</evidence>
<evidence type="ECO:0000256" key="2">
    <source>
        <dbReference type="ARBA" id="ARBA00022759"/>
    </source>
</evidence>
<gene>
    <name evidence="6" type="ORF">ZIOFF_002348</name>
</gene>
<evidence type="ECO:0000256" key="3">
    <source>
        <dbReference type="ARBA" id="ARBA00022801"/>
    </source>
</evidence>
<evidence type="ECO:0000259" key="5">
    <source>
        <dbReference type="Pfam" id="PF00636"/>
    </source>
</evidence>
<dbReference type="Proteomes" id="UP000734854">
    <property type="component" value="Unassembled WGS sequence"/>
</dbReference>
<proteinExistence type="inferred from homology"/>
<dbReference type="CDD" id="cd00593">
    <property type="entry name" value="RIBOc"/>
    <property type="match status" value="1"/>
</dbReference>
<evidence type="ECO:0000256" key="1">
    <source>
        <dbReference type="ARBA" id="ARBA00022722"/>
    </source>
</evidence>
<dbReference type="InterPro" id="IPR000999">
    <property type="entry name" value="RNase_III_dom"/>
</dbReference>
<comment type="caution">
    <text evidence="6">The sequence shown here is derived from an EMBL/GenBank/DDBJ whole genome shotgun (WGS) entry which is preliminary data.</text>
</comment>
<dbReference type="GO" id="GO:0006396">
    <property type="term" value="P:RNA processing"/>
    <property type="evidence" value="ECO:0007669"/>
    <property type="project" value="InterPro"/>
</dbReference>
<dbReference type="OrthoDB" id="495795at2759"/>
<dbReference type="InterPro" id="IPR008226">
    <property type="entry name" value="Mini3_fam"/>
</dbReference>
<keyword evidence="1" id="KW-0540">Nuclease</keyword>
<protein>
    <recommendedName>
        <fullName evidence="5">RNase III domain-containing protein</fullName>
    </recommendedName>
</protein>
<dbReference type="AlphaFoldDB" id="A0A8J5I4Z6"/>
<keyword evidence="2" id="KW-0255">Endonuclease</keyword>
<organism evidence="6 7">
    <name type="scientific">Zingiber officinale</name>
    <name type="common">Ginger</name>
    <name type="synonym">Amomum zingiber</name>
    <dbReference type="NCBI Taxonomy" id="94328"/>
    <lineage>
        <taxon>Eukaryota</taxon>
        <taxon>Viridiplantae</taxon>
        <taxon>Streptophyta</taxon>
        <taxon>Embryophyta</taxon>
        <taxon>Tracheophyta</taxon>
        <taxon>Spermatophyta</taxon>
        <taxon>Magnoliopsida</taxon>
        <taxon>Liliopsida</taxon>
        <taxon>Zingiberales</taxon>
        <taxon>Zingiberaceae</taxon>
        <taxon>Zingiber</taxon>
    </lineage>
</organism>
<dbReference type="EMBL" id="JACMSC010000001">
    <property type="protein sequence ID" value="KAG6537261.1"/>
    <property type="molecule type" value="Genomic_DNA"/>
</dbReference>
<reference evidence="6 7" key="1">
    <citation type="submission" date="2020-08" db="EMBL/GenBank/DDBJ databases">
        <title>Plant Genome Project.</title>
        <authorList>
            <person name="Zhang R.-G."/>
        </authorList>
    </citation>
    <scope>NUCLEOTIDE SEQUENCE [LARGE SCALE GENOMIC DNA]</scope>
    <source>
        <tissue evidence="6">Rhizome</tissue>
    </source>
</reference>
<accession>A0A8J5I4Z6</accession>
<dbReference type="HAMAP" id="MF_01468">
    <property type="entry name" value="RNase_Mini_III"/>
    <property type="match status" value="1"/>
</dbReference>
<dbReference type="GO" id="GO:0004525">
    <property type="term" value="F:ribonuclease III activity"/>
    <property type="evidence" value="ECO:0007669"/>
    <property type="project" value="InterPro"/>
</dbReference>
<feature type="domain" description="RNase III" evidence="5">
    <location>
        <begin position="113"/>
        <end position="213"/>
    </location>
</feature>
<keyword evidence="3" id="KW-0378">Hydrolase</keyword>
<evidence type="ECO:0000256" key="4">
    <source>
        <dbReference type="SAM" id="MobiDB-lite"/>
    </source>
</evidence>
<keyword evidence="7" id="KW-1185">Reference proteome</keyword>
<feature type="region of interest" description="Disordered" evidence="4">
    <location>
        <begin position="15"/>
        <end position="56"/>
    </location>
</feature>
<dbReference type="Pfam" id="PF00636">
    <property type="entry name" value="Ribonuclease_3"/>
    <property type="match status" value="1"/>
</dbReference>
<evidence type="ECO:0000313" key="7">
    <source>
        <dbReference type="Proteomes" id="UP000734854"/>
    </source>
</evidence>
<dbReference type="PANTHER" id="PTHR34276:SF1">
    <property type="entry name" value="MINI-RIBONUCLEASE 3"/>
    <property type="match status" value="1"/>
</dbReference>
<dbReference type="PANTHER" id="PTHR34276">
    <property type="entry name" value="MINI-RIBONUCLEASE 3"/>
    <property type="match status" value="1"/>
</dbReference>
<sequence>MAAIAMAYSPVAVRASWDTNPSPKPPAFKPIKPARVPPPAPPPPPPPATTAQPTSSVPSRVAFLEKDFSMLLNAARRSTAKKGKSDEQYLGLETWLPVAPKVNKPRSIYNAASLAYLGDCIYELYARRHFLYPPLSINEYNDRVTKVVRCEAQDLLLKKLLDEDYLTEEEREILRWGKNIVSSKTRTRKRVGIAAYNRASSFETLVGYLYLTNMKRLEEIMYKLGFLTGASTELITEELRTNNLRKKPTTSASVDGELSTKPFAVQY</sequence>
<feature type="compositionally biased region" description="Pro residues" evidence="4">
    <location>
        <begin position="35"/>
        <end position="48"/>
    </location>
</feature>